<dbReference type="InterPro" id="IPR013130">
    <property type="entry name" value="Fe3_Rdtase_TM_dom"/>
</dbReference>
<dbReference type="Pfam" id="PF01794">
    <property type="entry name" value="Ferric_reduct"/>
    <property type="match status" value="1"/>
</dbReference>
<feature type="non-terminal residue" evidence="8">
    <location>
        <position position="1"/>
    </location>
</feature>
<keyword evidence="9" id="KW-1185">Reference proteome</keyword>
<keyword evidence="2 6" id="KW-0812">Transmembrane</keyword>
<keyword evidence="4" id="KW-0560">Oxidoreductase</keyword>
<feature type="transmembrane region" description="Helical" evidence="6">
    <location>
        <begin position="110"/>
        <end position="129"/>
    </location>
</feature>
<proteinExistence type="predicted"/>
<feature type="transmembrane region" description="Helical" evidence="6">
    <location>
        <begin position="285"/>
        <end position="303"/>
    </location>
</feature>
<organism evidence="8 9">
    <name type="scientific">Papaver nudicaule</name>
    <name type="common">Iceland poppy</name>
    <dbReference type="NCBI Taxonomy" id="74823"/>
    <lineage>
        <taxon>Eukaryota</taxon>
        <taxon>Viridiplantae</taxon>
        <taxon>Streptophyta</taxon>
        <taxon>Embryophyta</taxon>
        <taxon>Tracheophyta</taxon>
        <taxon>Spermatophyta</taxon>
        <taxon>Magnoliopsida</taxon>
        <taxon>Ranunculales</taxon>
        <taxon>Papaveraceae</taxon>
        <taxon>Papaveroideae</taxon>
        <taxon>Papaver</taxon>
    </lineage>
</organism>
<dbReference type="GO" id="GO:0005886">
    <property type="term" value="C:plasma membrane"/>
    <property type="evidence" value="ECO:0007669"/>
    <property type="project" value="TreeGrafter"/>
</dbReference>
<sequence>IAGNEGVSYTDSKINRLSGNGVGFEDGNLGSAMFDKPRSFAVDLKGCQLTQRFGSMLQNANGGIINKLETLFRRQESQSRSKSKEVKQTKDTSPACEWYRRINYFLLENWKIIWVLALWIGIMLGLFTYKFVQYRNRAVYGIMGNCVCIAKVCRNTITWLRNKTKLGVIVPLDTNISLHKVIAFEIGIEVAVHAFAHLTCDFHRLLHATKEQYELLKPFFGEGVEGVTGIIMVVLMAISFTLASPWVRLKKNQGFNVFWYLHHLFVIVYTLLIVHGIKTYLSKEWYMKTTWMYLAVPIVLYISERLVRAFRARAEPVNILK</sequence>
<evidence type="ECO:0000256" key="3">
    <source>
        <dbReference type="ARBA" id="ARBA00022989"/>
    </source>
</evidence>
<dbReference type="InterPro" id="IPR050369">
    <property type="entry name" value="RBOH/FRE"/>
</dbReference>
<dbReference type="EMBL" id="JAJJMA010031122">
    <property type="protein sequence ID" value="MCL7024156.1"/>
    <property type="molecule type" value="Genomic_DNA"/>
</dbReference>
<accession>A0AA41UYH6</accession>
<dbReference type="AlphaFoldDB" id="A0AA41UYH6"/>
<gene>
    <name evidence="8" type="ORF">MKW94_013639</name>
</gene>
<dbReference type="PANTHER" id="PTHR11972">
    <property type="entry name" value="NADPH OXIDASE"/>
    <property type="match status" value="1"/>
</dbReference>
<evidence type="ECO:0000259" key="7">
    <source>
        <dbReference type="Pfam" id="PF01794"/>
    </source>
</evidence>
<comment type="caution">
    <text evidence="8">The sequence shown here is derived from an EMBL/GenBank/DDBJ whole genome shotgun (WGS) entry which is preliminary data.</text>
</comment>
<evidence type="ECO:0000256" key="1">
    <source>
        <dbReference type="ARBA" id="ARBA00004141"/>
    </source>
</evidence>
<protein>
    <recommendedName>
        <fullName evidence="7">Ferric oxidoreductase domain-containing protein</fullName>
    </recommendedName>
</protein>
<dbReference type="Proteomes" id="UP001177140">
    <property type="component" value="Unassembled WGS sequence"/>
</dbReference>
<evidence type="ECO:0000256" key="4">
    <source>
        <dbReference type="ARBA" id="ARBA00023002"/>
    </source>
</evidence>
<feature type="transmembrane region" description="Helical" evidence="6">
    <location>
        <begin position="259"/>
        <end position="279"/>
    </location>
</feature>
<evidence type="ECO:0000256" key="5">
    <source>
        <dbReference type="ARBA" id="ARBA00023136"/>
    </source>
</evidence>
<comment type="subcellular location">
    <subcellularLocation>
        <location evidence="1">Membrane</location>
        <topology evidence="1">Multi-pass membrane protein</topology>
    </subcellularLocation>
</comment>
<name>A0AA41UYH6_PAPNU</name>
<evidence type="ECO:0000313" key="9">
    <source>
        <dbReference type="Proteomes" id="UP001177140"/>
    </source>
</evidence>
<keyword evidence="3 6" id="KW-1133">Transmembrane helix</keyword>
<evidence type="ECO:0000256" key="2">
    <source>
        <dbReference type="ARBA" id="ARBA00022692"/>
    </source>
</evidence>
<feature type="transmembrane region" description="Helical" evidence="6">
    <location>
        <begin position="226"/>
        <end position="247"/>
    </location>
</feature>
<reference evidence="8" key="1">
    <citation type="submission" date="2022-03" db="EMBL/GenBank/DDBJ databases">
        <title>A functionally conserved STORR gene fusion in Papaver species that diverged 16.8 million years ago.</title>
        <authorList>
            <person name="Catania T."/>
        </authorList>
    </citation>
    <scope>NUCLEOTIDE SEQUENCE</scope>
    <source>
        <strain evidence="8">S-191538</strain>
    </source>
</reference>
<feature type="domain" description="Ferric oxidoreductase" evidence="7">
    <location>
        <begin position="167"/>
        <end position="272"/>
    </location>
</feature>
<evidence type="ECO:0000256" key="6">
    <source>
        <dbReference type="SAM" id="Phobius"/>
    </source>
</evidence>
<dbReference type="GO" id="GO:0016174">
    <property type="term" value="F:NAD(P)H oxidase H2O2-forming activity"/>
    <property type="evidence" value="ECO:0007669"/>
    <property type="project" value="TreeGrafter"/>
</dbReference>
<feature type="non-terminal residue" evidence="8">
    <location>
        <position position="321"/>
    </location>
</feature>
<dbReference type="PANTHER" id="PTHR11972:SF152">
    <property type="entry name" value="RESPIRATORY BURST OXIDASE HOMOLOG PROTEIN C"/>
    <property type="match status" value="1"/>
</dbReference>
<keyword evidence="5 6" id="KW-0472">Membrane</keyword>
<evidence type="ECO:0000313" key="8">
    <source>
        <dbReference type="EMBL" id="MCL7024156.1"/>
    </source>
</evidence>